<dbReference type="AlphaFoldDB" id="A0AAD5P6K3"/>
<evidence type="ECO:0000313" key="2">
    <source>
        <dbReference type="Proteomes" id="UP001209540"/>
    </source>
</evidence>
<reference evidence="1" key="2">
    <citation type="submission" date="2023-02" db="EMBL/GenBank/DDBJ databases">
        <authorList>
            <consortium name="DOE Joint Genome Institute"/>
            <person name="Mondo S.J."/>
            <person name="Chang Y."/>
            <person name="Wang Y."/>
            <person name="Ahrendt S."/>
            <person name="Andreopoulos W."/>
            <person name="Barry K."/>
            <person name="Beard J."/>
            <person name="Benny G.L."/>
            <person name="Blankenship S."/>
            <person name="Bonito G."/>
            <person name="Cuomo C."/>
            <person name="Desiro A."/>
            <person name="Gervers K.A."/>
            <person name="Hundley H."/>
            <person name="Kuo A."/>
            <person name="LaButti K."/>
            <person name="Lang B.F."/>
            <person name="Lipzen A."/>
            <person name="O'Donnell K."/>
            <person name="Pangilinan J."/>
            <person name="Reynolds N."/>
            <person name="Sandor L."/>
            <person name="Smith M.W."/>
            <person name="Tsang A."/>
            <person name="Grigoriev I.V."/>
            <person name="Stajich J.E."/>
            <person name="Spatafora J.W."/>
        </authorList>
    </citation>
    <scope>NUCLEOTIDE SEQUENCE</scope>
    <source>
        <strain evidence="1">RSA 2281</strain>
    </source>
</reference>
<dbReference type="Proteomes" id="UP001209540">
    <property type="component" value="Unassembled WGS sequence"/>
</dbReference>
<accession>A0AAD5P6K3</accession>
<organism evidence="1 2">
    <name type="scientific">Phascolomyces articulosus</name>
    <dbReference type="NCBI Taxonomy" id="60185"/>
    <lineage>
        <taxon>Eukaryota</taxon>
        <taxon>Fungi</taxon>
        <taxon>Fungi incertae sedis</taxon>
        <taxon>Mucoromycota</taxon>
        <taxon>Mucoromycotina</taxon>
        <taxon>Mucoromycetes</taxon>
        <taxon>Mucorales</taxon>
        <taxon>Lichtheimiaceae</taxon>
        <taxon>Phascolomyces</taxon>
    </lineage>
</organism>
<sequence length="222" mass="24855">MRVNYGNSSIHVKVYCLLASGDIIGVQELKHHVKNIKDTSIWYILFIWTRHITKGICHCMVVDNAESKVFVKSVLQVGDMEFGIDKANDFAQLKLFYGYSFFGLDELHLIGANVTKKLWQIISGDFDTVVNTTIQLLNRACSAISNAIVASSATLPSGVFERSFQVLHHPLSHIVNYAGSRNPSNNIIHGLLKYTVLITRNPNDAIHILILHHNVQVVIVHP</sequence>
<proteinExistence type="predicted"/>
<evidence type="ECO:0000313" key="1">
    <source>
        <dbReference type="EMBL" id="KAI9243131.1"/>
    </source>
</evidence>
<dbReference type="EMBL" id="JAIXMP010000096">
    <property type="protein sequence ID" value="KAI9243131.1"/>
    <property type="molecule type" value="Genomic_DNA"/>
</dbReference>
<keyword evidence="2" id="KW-1185">Reference proteome</keyword>
<gene>
    <name evidence="1" type="ORF">BDA99DRAFT_598313</name>
</gene>
<protein>
    <submittedName>
        <fullName evidence="1">Uncharacterized protein</fullName>
    </submittedName>
</protein>
<reference evidence="1" key="1">
    <citation type="journal article" date="2022" name="IScience">
        <title>Evolution of zygomycete secretomes and the origins of terrestrial fungal ecologies.</title>
        <authorList>
            <person name="Chang Y."/>
            <person name="Wang Y."/>
            <person name="Mondo S."/>
            <person name="Ahrendt S."/>
            <person name="Andreopoulos W."/>
            <person name="Barry K."/>
            <person name="Beard J."/>
            <person name="Benny G.L."/>
            <person name="Blankenship S."/>
            <person name="Bonito G."/>
            <person name="Cuomo C."/>
            <person name="Desiro A."/>
            <person name="Gervers K.A."/>
            <person name="Hundley H."/>
            <person name="Kuo A."/>
            <person name="LaButti K."/>
            <person name="Lang B.F."/>
            <person name="Lipzen A."/>
            <person name="O'Donnell K."/>
            <person name="Pangilinan J."/>
            <person name="Reynolds N."/>
            <person name="Sandor L."/>
            <person name="Smith M.E."/>
            <person name="Tsang A."/>
            <person name="Grigoriev I.V."/>
            <person name="Stajich J.E."/>
            <person name="Spatafora J.W."/>
        </authorList>
    </citation>
    <scope>NUCLEOTIDE SEQUENCE</scope>
    <source>
        <strain evidence="1">RSA 2281</strain>
    </source>
</reference>
<name>A0AAD5P6K3_9FUNG</name>
<comment type="caution">
    <text evidence="1">The sequence shown here is derived from an EMBL/GenBank/DDBJ whole genome shotgun (WGS) entry which is preliminary data.</text>
</comment>